<keyword evidence="2" id="KW-0378">Hydrolase</keyword>
<dbReference type="EMBL" id="WOCE01000006">
    <property type="protein sequence ID" value="KAE9611641.1"/>
    <property type="molecule type" value="Genomic_DNA"/>
</dbReference>
<accession>A0A6A5N011</accession>
<dbReference type="OrthoDB" id="1929311at2759"/>
<dbReference type="SUPFAM" id="SSF52540">
    <property type="entry name" value="P-loop containing nucleoside triphosphate hydrolases"/>
    <property type="match status" value="1"/>
</dbReference>
<dbReference type="Pfam" id="PF14617">
    <property type="entry name" value="CMS1"/>
    <property type="match status" value="1"/>
</dbReference>
<dbReference type="InterPro" id="IPR032704">
    <property type="entry name" value="Cms1"/>
</dbReference>
<name>A0A6A5N011_LUPAL</name>
<evidence type="ECO:0000256" key="1">
    <source>
        <dbReference type="SAM" id="MobiDB-lite"/>
    </source>
</evidence>
<feature type="compositionally biased region" description="Basic residues" evidence="1">
    <location>
        <begin position="15"/>
        <end position="33"/>
    </location>
</feature>
<comment type="caution">
    <text evidence="2">The sequence shown here is derived from an EMBL/GenBank/DDBJ whole genome shotgun (WGS) entry which is preliminary data.</text>
</comment>
<feature type="region of interest" description="Disordered" evidence="1">
    <location>
        <begin position="1"/>
        <end position="37"/>
    </location>
</feature>
<dbReference type="AlphaFoldDB" id="A0A6A5N011"/>
<dbReference type="Proteomes" id="UP000447434">
    <property type="component" value="Chromosome 6"/>
</dbReference>
<sequence length="268" mass="30283">MGSRRKEKIENDNNKKRKAISPIKSIKKNKQKINKSNELEKTSPISALALEQLDFFVEQFQSANALQLSSLELESLKDTCIFELPQDSHLDVNALGKDIKPAFGASWKQVLCEGKLVQGEIDAGSPAVLIISSSALRSIELLRGFRSFTKECHAVKLFSKHMKVEEQVSLLKNRVNIASGTPSRIKKLIDIEALSLSRLKVLVLDMQPDVKGYSLLTLPQVRDEFWDLFKNYFFQPMIQGDLRICLYGPYQLAVQLRGKKGYPVSDKE</sequence>
<dbReference type="PANTHER" id="PTHR24030">
    <property type="entry name" value="PROTEIN CMSS1"/>
    <property type="match status" value="1"/>
</dbReference>
<dbReference type="PANTHER" id="PTHR24030:SF0">
    <property type="entry name" value="PROTEIN CMSS1"/>
    <property type="match status" value="1"/>
</dbReference>
<evidence type="ECO:0000313" key="3">
    <source>
        <dbReference type="Proteomes" id="UP000447434"/>
    </source>
</evidence>
<dbReference type="GO" id="GO:0016787">
    <property type="term" value="F:hydrolase activity"/>
    <property type="evidence" value="ECO:0007669"/>
    <property type="project" value="UniProtKB-KW"/>
</dbReference>
<proteinExistence type="predicted"/>
<dbReference type="GO" id="GO:0005634">
    <property type="term" value="C:nucleus"/>
    <property type="evidence" value="ECO:0007669"/>
    <property type="project" value="TreeGrafter"/>
</dbReference>
<keyword evidence="3" id="KW-1185">Reference proteome</keyword>
<reference evidence="3" key="1">
    <citation type="journal article" date="2020" name="Nat. Commun.">
        <title>Genome sequence of the cluster root forming white lupin.</title>
        <authorList>
            <person name="Hufnagel B."/>
            <person name="Marques A."/>
            <person name="Soriano A."/>
            <person name="Marques L."/>
            <person name="Divol F."/>
            <person name="Doumas P."/>
            <person name="Sallet E."/>
            <person name="Mancinotti D."/>
            <person name="Carrere S."/>
            <person name="Marande W."/>
            <person name="Arribat S."/>
            <person name="Keller J."/>
            <person name="Huneau C."/>
            <person name="Blein T."/>
            <person name="Aime D."/>
            <person name="Laguerre M."/>
            <person name="Taylor J."/>
            <person name="Schubert V."/>
            <person name="Nelson M."/>
            <person name="Geu-Flores F."/>
            <person name="Crespi M."/>
            <person name="Gallardo-Guerrero K."/>
            <person name="Delaux P.-M."/>
            <person name="Salse J."/>
            <person name="Berges H."/>
            <person name="Guyot R."/>
            <person name="Gouzy J."/>
            <person name="Peret B."/>
        </authorList>
    </citation>
    <scope>NUCLEOTIDE SEQUENCE [LARGE SCALE GENOMIC DNA]</scope>
    <source>
        <strain evidence="3">cv. Amiga</strain>
    </source>
</reference>
<dbReference type="Gene3D" id="3.40.50.300">
    <property type="entry name" value="P-loop containing nucleotide triphosphate hydrolases"/>
    <property type="match status" value="1"/>
</dbReference>
<dbReference type="InterPro" id="IPR027417">
    <property type="entry name" value="P-loop_NTPase"/>
</dbReference>
<protein>
    <submittedName>
        <fullName evidence="2">Putative P-loop containing nucleoside triphosphate hydrolase, protein Cms1</fullName>
    </submittedName>
</protein>
<gene>
    <name evidence="2" type="ORF">Lalb_Chr06g0164621</name>
</gene>
<evidence type="ECO:0000313" key="2">
    <source>
        <dbReference type="EMBL" id="KAE9611641.1"/>
    </source>
</evidence>
<organism evidence="2 3">
    <name type="scientific">Lupinus albus</name>
    <name type="common">White lupine</name>
    <name type="synonym">Lupinus termis</name>
    <dbReference type="NCBI Taxonomy" id="3870"/>
    <lineage>
        <taxon>Eukaryota</taxon>
        <taxon>Viridiplantae</taxon>
        <taxon>Streptophyta</taxon>
        <taxon>Embryophyta</taxon>
        <taxon>Tracheophyta</taxon>
        <taxon>Spermatophyta</taxon>
        <taxon>Magnoliopsida</taxon>
        <taxon>eudicotyledons</taxon>
        <taxon>Gunneridae</taxon>
        <taxon>Pentapetalae</taxon>
        <taxon>rosids</taxon>
        <taxon>fabids</taxon>
        <taxon>Fabales</taxon>
        <taxon>Fabaceae</taxon>
        <taxon>Papilionoideae</taxon>
        <taxon>50 kb inversion clade</taxon>
        <taxon>genistoids sensu lato</taxon>
        <taxon>core genistoids</taxon>
        <taxon>Genisteae</taxon>
        <taxon>Lupinus</taxon>
    </lineage>
</organism>
<dbReference type="GO" id="GO:0030686">
    <property type="term" value="C:90S preribosome"/>
    <property type="evidence" value="ECO:0007669"/>
    <property type="project" value="TreeGrafter"/>
</dbReference>